<proteinExistence type="predicted"/>
<evidence type="ECO:0000313" key="1">
    <source>
        <dbReference type="EMBL" id="MBD0417132.1"/>
    </source>
</evidence>
<accession>A0A8J6U9E9</accession>
<dbReference type="AlphaFoldDB" id="A0A8J6U9E9"/>
<dbReference type="EMBL" id="JACVVX010000009">
    <property type="protein sequence ID" value="MBD0417132.1"/>
    <property type="molecule type" value="Genomic_DNA"/>
</dbReference>
<dbReference type="RefSeq" id="WP_188166596.1">
    <property type="nucleotide sequence ID" value="NZ_JACVVX010000009.1"/>
</dbReference>
<sequence>MGQMKELQIEMMNLGLEWEEFLERALSQDRVGQAVRMKPAEPPQSEEDWEMFRWEPDLAFKPADKSGPVAVEIKVLRWQHDWHTWAKDAHRHLRQVVLRGPYSRGILILTKDFGAAEHRRIETSGFDHDVDVWGINDLRKIVAGDDELAEALEDLIADTIIDEVIEKPEVDGPNDQGMRLATRLRSIEQAEPGWKAFELACEEAIRFLFSAHLSNFVRQQRTSDDLNRMDLVGRIRSTGTSFWSDLASDFSTRYVVFEAKNYADPIGQREIQITEKYLVANGLRTVAIIIARKGASKHAVDAAKGILREYGKFILTISLNDLCKMLEGASKGDQPENILFERMDAFLMALGR</sequence>
<evidence type="ECO:0008006" key="3">
    <source>
        <dbReference type="Google" id="ProtNLM"/>
    </source>
</evidence>
<dbReference type="Proteomes" id="UP000643405">
    <property type="component" value="Unassembled WGS sequence"/>
</dbReference>
<comment type="caution">
    <text evidence="1">The sequence shown here is derived from an EMBL/GenBank/DDBJ whole genome shotgun (WGS) entry which is preliminary data.</text>
</comment>
<gene>
    <name evidence="1" type="ORF">ICI42_21030</name>
</gene>
<protein>
    <recommendedName>
        <fullName evidence="3">Restriction endonuclease type IV Mrr domain-containing protein</fullName>
    </recommendedName>
</protein>
<evidence type="ECO:0000313" key="2">
    <source>
        <dbReference type="Proteomes" id="UP000643405"/>
    </source>
</evidence>
<organism evidence="1 2">
    <name type="scientific">Oryzicola mucosus</name>
    <dbReference type="NCBI Taxonomy" id="2767425"/>
    <lineage>
        <taxon>Bacteria</taxon>
        <taxon>Pseudomonadati</taxon>
        <taxon>Pseudomonadota</taxon>
        <taxon>Alphaproteobacteria</taxon>
        <taxon>Hyphomicrobiales</taxon>
        <taxon>Phyllobacteriaceae</taxon>
        <taxon>Oryzicola</taxon>
    </lineage>
</organism>
<reference evidence="1" key="1">
    <citation type="submission" date="2020-09" db="EMBL/GenBank/DDBJ databases">
        <title>Genome seq and assembly of Tianweitania sp.</title>
        <authorList>
            <person name="Chhetri G."/>
        </authorList>
    </citation>
    <scope>NUCLEOTIDE SEQUENCE</scope>
    <source>
        <strain evidence="1">Rool2</strain>
    </source>
</reference>
<keyword evidence="2" id="KW-1185">Reference proteome</keyword>
<name>A0A8J6U9E9_9HYPH</name>